<dbReference type="InterPro" id="IPR001623">
    <property type="entry name" value="DnaJ_domain"/>
</dbReference>
<keyword evidence="7" id="KW-0812">Transmembrane</keyword>
<reference evidence="10 12" key="1">
    <citation type="submission" date="2015-02" db="EMBL/GenBank/DDBJ databases">
        <authorList>
            <person name="Chooi Y.-H."/>
        </authorList>
    </citation>
    <scope>NUCLEOTIDE SEQUENCE [LARGE SCALE GENOMIC DNA]</scope>
    <source>
        <strain evidence="10">E3</strain>
    </source>
</reference>
<dbReference type="Pfam" id="PF00085">
    <property type="entry name" value="Thioredoxin"/>
    <property type="match status" value="1"/>
</dbReference>
<evidence type="ECO:0000313" key="12">
    <source>
        <dbReference type="Proteomes" id="UP000039324"/>
    </source>
</evidence>
<dbReference type="SUPFAM" id="SSF52833">
    <property type="entry name" value="Thioredoxin-like"/>
    <property type="match status" value="1"/>
</dbReference>
<dbReference type="GO" id="GO:0005789">
    <property type="term" value="C:endoplasmic reticulum membrane"/>
    <property type="evidence" value="ECO:0007669"/>
    <property type="project" value="UniProtKB-SubCell"/>
</dbReference>
<dbReference type="PRINTS" id="PR00625">
    <property type="entry name" value="JDOMAIN"/>
</dbReference>
<gene>
    <name evidence="10" type="ORF">PBRA_007980</name>
    <name evidence="11" type="ORF">PLBR_LOCUS3726</name>
</gene>
<evidence type="ECO:0000256" key="1">
    <source>
        <dbReference type="ARBA" id="ARBA00004163"/>
    </source>
</evidence>
<dbReference type="CDD" id="cd02961">
    <property type="entry name" value="PDI_a_family"/>
    <property type="match status" value="1"/>
</dbReference>
<proteinExistence type="predicted"/>
<comment type="function">
    <text evidence="4">Plays an important role in regulating the size of autophagosomes during the formation process.</text>
</comment>
<keyword evidence="7" id="KW-0472">Membrane</keyword>
<sequence length="601" mass="64226">MCGQMRRRRQRGTVRGIPGSAGAMYDLCSGGADVAASTQSCVRTARLGHGGEARATHSRSLSHSAMQARRVVVVGLLAIASTIAGCTAEEDYYRTLGLKRDADEAQMKKAYRKLAMKYHPDRNPDDPKAKEEFVKVSHAYEVLSDPKKKEIYDQFGEAGLKGGAGAGGSGPGGFGGFGQGGGGAEFHFTDPSEIFRTFFGGGGPGGGSFQFGTGGGGFHFGAGGGGFQQFGGAGGGHAQDFFESSDSGVVPLNARNFNSRIDPDKDVALIMFYSPSCGHCQKLKPTFAKVGKSIDGAAIVGAVNCAKDSGLCQKFNVDRYPTVVLLPYKMHDRPEVLSGKLTAKHMYGKIADAIPSFVTKLGQENWFSFQRQLATRPRLILLTTQKDVSPALRSVSAEFHSTVSVGQAQLHDPLFAHEFKVKPTDTKSKLVFQSQTADGEIKSAVYKGEPNARSIKKFVKGMLKKYPPAKPSASKPSGEGGVHKFESKSTSLRKTGLNVIFVASPDVIKSQKAVLDQVARKYRKDAVRVLTGSPGNAEFSKIRSPAWLIWNVKKGRGARRDAAGNGADGVIAWVDRALGGDLPMKAMDSILDAESEEERDL</sequence>
<organism evidence="10 12">
    <name type="scientific">Plasmodiophora brassicae</name>
    <name type="common">Clubroot disease agent</name>
    <dbReference type="NCBI Taxonomy" id="37360"/>
    <lineage>
        <taxon>Eukaryota</taxon>
        <taxon>Sar</taxon>
        <taxon>Rhizaria</taxon>
        <taxon>Endomyxa</taxon>
        <taxon>Phytomyxea</taxon>
        <taxon>Plasmodiophorida</taxon>
        <taxon>Plasmodiophoridae</taxon>
        <taxon>Plasmodiophora</taxon>
    </lineage>
</organism>
<dbReference type="SUPFAM" id="SSF46565">
    <property type="entry name" value="Chaperone J-domain"/>
    <property type="match status" value="1"/>
</dbReference>
<evidence type="ECO:0000259" key="8">
    <source>
        <dbReference type="PROSITE" id="PS50076"/>
    </source>
</evidence>
<dbReference type="EMBL" id="OVEO01000006">
    <property type="protein sequence ID" value="SPQ96511.1"/>
    <property type="molecule type" value="Genomic_DNA"/>
</dbReference>
<keyword evidence="12" id="KW-1185">Reference proteome</keyword>
<evidence type="ECO:0000256" key="6">
    <source>
        <dbReference type="SAM" id="MobiDB-lite"/>
    </source>
</evidence>
<evidence type="ECO:0000256" key="7">
    <source>
        <dbReference type="SAM" id="Phobius"/>
    </source>
</evidence>
<evidence type="ECO:0000256" key="2">
    <source>
        <dbReference type="ARBA" id="ARBA00020921"/>
    </source>
</evidence>
<dbReference type="Proteomes" id="UP000039324">
    <property type="component" value="Unassembled WGS sequence"/>
</dbReference>
<dbReference type="PANTHER" id="PTHR45184">
    <property type="entry name" value="DNAJ PROTEIN ERDJ3A"/>
    <property type="match status" value="1"/>
</dbReference>
<evidence type="ECO:0000313" key="10">
    <source>
        <dbReference type="EMBL" id="CEP00246.1"/>
    </source>
</evidence>
<dbReference type="PROSITE" id="PS51352">
    <property type="entry name" value="THIOREDOXIN_2"/>
    <property type="match status" value="1"/>
</dbReference>
<keyword evidence="7" id="KW-1133">Transmembrane helix</keyword>
<keyword evidence="3" id="KW-0072">Autophagy</keyword>
<dbReference type="AlphaFoldDB" id="A0A0G4IYZ6"/>
<keyword evidence="11" id="KW-0496">Mitochondrion</keyword>
<dbReference type="STRING" id="37360.A0A0G4IYZ6"/>
<dbReference type="OrthoDB" id="445556at2759"/>
<evidence type="ECO:0000256" key="3">
    <source>
        <dbReference type="ARBA" id="ARBA00023006"/>
    </source>
</evidence>
<dbReference type="Gene3D" id="1.10.287.110">
    <property type="entry name" value="DnaJ domain"/>
    <property type="match status" value="1"/>
</dbReference>
<dbReference type="GO" id="GO:0006914">
    <property type="term" value="P:autophagy"/>
    <property type="evidence" value="ECO:0007669"/>
    <property type="project" value="UniProtKB-KW"/>
</dbReference>
<feature type="transmembrane region" description="Helical" evidence="7">
    <location>
        <begin position="68"/>
        <end position="85"/>
    </location>
</feature>
<dbReference type="Pfam" id="PF00226">
    <property type="entry name" value="DnaJ"/>
    <property type="match status" value="1"/>
</dbReference>
<evidence type="ECO:0000256" key="4">
    <source>
        <dbReference type="ARBA" id="ARBA00035002"/>
    </source>
</evidence>
<dbReference type="PROSITE" id="PS50076">
    <property type="entry name" value="DNAJ_2"/>
    <property type="match status" value="1"/>
</dbReference>
<dbReference type="InterPro" id="IPR013766">
    <property type="entry name" value="Thioredoxin_domain"/>
</dbReference>
<dbReference type="Proteomes" id="UP000290189">
    <property type="component" value="Unassembled WGS sequence"/>
</dbReference>
<name>A0A0G4IYZ6_PLABS</name>
<geneLocation type="mitochondrion" evidence="11"/>
<dbReference type="InterPro" id="IPR036249">
    <property type="entry name" value="Thioredoxin-like_sf"/>
</dbReference>
<dbReference type="PROSITE" id="PS00636">
    <property type="entry name" value="DNAJ_1"/>
    <property type="match status" value="1"/>
</dbReference>
<evidence type="ECO:0000259" key="9">
    <source>
        <dbReference type="PROSITE" id="PS51352"/>
    </source>
</evidence>
<accession>A0A0G4IYZ6</accession>
<dbReference type="EMBL" id="CDSF01000099">
    <property type="protein sequence ID" value="CEP00246.1"/>
    <property type="molecule type" value="Genomic_DNA"/>
</dbReference>
<evidence type="ECO:0000256" key="5">
    <source>
        <dbReference type="ARBA" id="ARBA00035043"/>
    </source>
</evidence>
<feature type="region of interest" description="Disordered" evidence="6">
    <location>
        <begin position="466"/>
        <end position="487"/>
    </location>
</feature>
<dbReference type="SMART" id="SM00271">
    <property type="entry name" value="DnaJ"/>
    <property type="match status" value="1"/>
</dbReference>
<protein>
    <recommendedName>
        <fullName evidence="2">DnaJ homolog subfamily C member 16</fullName>
    </recommendedName>
    <alternativeName>
        <fullName evidence="5">Endoplasmic reticulum DNA J domain-containing protein 8</fullName>
    </alternativeName>
</protein>
<evidence type="ECO:0000313" key="11">
    <source>
        <dbReference type="EMBL" id="SPQ96511.1"/>
    </source>
</evidence>
<comment type="subcellular location">
    <subcellularLocation>
        <location evidence="1">Endoplasmic reticulum membrane</location>
        <topology evidence="1">Single-pass type IV membrane protein</topology>
    </subcellularLocation>
</comment>
<dbReference type="InterPro" id="IPR018253">
    <property type="entry name" value="DnaJ_domain_CS"/>
</dbReference>
<dbReference type="PANTHER" id="PTHR45184:SF1">
    <property type="entry name" value="DNAJ PROTEIN ERDJ3A"/>
    <property type="match status" value="1"/>
</dbReference>
<dbReference type="InterPro" id="IPR052842">
    <property type="entry name" value="ER_Co-chaperone"/>
</dbReference>
<dbReference type="CDD" id="cd06257">
    <property type="entry name" value="DnaJ"/>
    <property type="match status" value="1"/>
</dbReference>
<feature type="domain" description="J" evidence="8">
    <location>
        <begin position="91"/>
        <end position="156"/>
    </location>
</feature>
<reference evidence="11 13" key="2">
    <citation type="submission" date="2018-03" db="EMBL/GenBank/DDBJ databases">
        <authorList>
            <person name="Fogelqvist J."/>
        </authorList>
    </citation>
    <scope>NUCLEOTIDE SEQUENCE [LARGE SCALE GENOMIC DNA]</scope>
</reference>
<feature type="domain" description="Thioredoxin" evidence="9">
    <location>
        <begin position="232"/>
        <end position="464"/>
    </location>
</feature>
<dbReference type="InterPro" id="IPR036869">
    <property type="entry name" value="J_dom_sf"/>
</dbReference>
<evidence type="ECO:0000313" key="13">
    <source>
        <dbReference type="Proteomes" id="UP000290189"/>
    </source>
</evidence>
<dbReference type="Gene3D" id="3.40.30.10">
    <property type="entry name" value="Glutaredoxin"/>
    <property type="match status" value="1"/>
</dbReference>